<keyword evidence="18" id="KW-1185">Reference proteome</keyword>
<dbReference type="InterPro" id="IPR000070">
    <property type="entry name" value="Pectinesterase_cat"/>
</dbReference>
<keyword evidence="6" id="KW-0964">Secreted</keyword>
<dbReference type="Proteomes" id="UP000515121">
    <property type="component" value="Unplaced"/>
</dbReference>
<keyword evidence="5" id="KW-0134">Cell wall</keyword>
<feature type="active site" evidence="14">
    <location>
        <position position="229"/>
    </location>
</feature>
<comment type="similarity">
    <text evidence="3">Belongs to the pectinesterase family.</text>
</comment>
<keyword evidence="8 15" id="KW-0378">Hydrolase</keyword>
<dbReference type="GO" id="GO:0045490">
    <property type="term" value="P:pectin catabolic process"/>
    <property type="evidence" value="ECO:0007669"/>
    <property type="project" value="UniProtKB-UniRule"/>
</dbReference>
<dbReference type="KEGG" id="dzi:111311005"/>
<dbReference type="GO" id="GO:0030599">
    <property type="term" value="F:pectinesterase activity"/>
    <property type="evidence" value="ECO:0007669"/>
    <property type="project" value="UniProtKB-UniRule"/>
</dbReference>
<evidence type="ECO:0000256" key="6">
    <source>
        <dbReference type="ARBA" id="ARBA00022525"/>
    </source>
</evidence>
<evidence type="ECO:0000256" key="1">
    <source>
        <dbReference type="ARBA" id="ARBA00004191"/>
    </source>
</evidence>
<evidence type="ECO:0000256" key="9">
    <source>
        <dbReference type="ARBA" id="ARBA00023085"/>
    </source>
</evidence>
<name>A0A6P6AMU1_DURZI</name>
<dbReference type="SUPFAM" id="SSF51126">
    <property type="entry name" value="Pectin lyase-like"/>
    <property type="match status" value="1"/>
</dbReference>
<evidence type="ECO:0000256" key="16">
    <source>
        <dbReference type="SAM" id="Phobius"/>
    </source>
</evidence>
<evidence type="ECO:0000259" key="17">
    <source>
        <dbReference type="Pfam" id="PF01095"/>
    </source>
</evidence>
<organism evidence="18 19">
    <name type="scientific">Durio zibethinus</name>
    <name type="common">Durian</name>
    <dbReference type="NCBI Taxonomy" id="66656"/>
    <lineage>
        <taxon>Eukaryota</taxon>
        <taxon>Viridiplantae</taxon>
        <taxon>Streptophyta</taxon>
        <taxon>Embryophyta</taxon>
        <taxon>Tracheophyta</taxon>
        <taxon>Spermatophyta</taxon>
        <taxon>Magnoliopsida</taxon>
        <taxon>eudicotyledons</taxon>
        <taxon>Gunneridae</taxon>
        <taxon>Pentapetalae</taxon>
        <taxon>rosids</taxon>
        <taxon>malvids</taxon>
        <taxon>Malvales</taxon>
        <taxon>Malvaceae</taxon>
        <taxon>Helicteroideae</taxon>
        <taxon>Durio</taxon>
    </lineage>
</organism>
<dbReference type="AlphaFoldDB" id="A0A6P6AMU1"/>
<evidence type="ECO:0000256" key="10">
    <source>
        <dbReference type="ARBA" id="ARBA00023180"/>
    </source>
</evidence>
<keyword evidence="10" id="KW-0325">Glycoprotein</keyword>
<dbReference type="InterPro" id="IPR011050">
    <property type="entry name" value="Pectin_lyase_fold/virulence"/>
</dbReference>
<dbReference type="OrthoDB" id="2019149at2759"/>
<evidence type="ECO:0000313" key="18">
    <source>
        <dbReference type="Proteomes" id="UP000515121"/>
    </source>
</evidence>
<accession>A0A6P6AMU1</accession>
<evidence type="ECO:0000256" key="3">
    <source>
        <dbReference type="ARBA" id="ARBA00008891"/>
    </source>
</evidence>
<keyword evidence="7" id="KW-0732">Signal</keyword>
<feature type="domain" description="Pectinesterase catalytic" evidence="17">
    <location>
        <begin position="88"/>
        <end position="367"/>
    </location>
</feature>
<comment type="catalytic activity">
    <reaction evidence="12 15">
        <text>[(1-&gt;4)-alpha-D-galacturonosyl methyl ester](n) + n H2O = [(1-&gt;4)-alpha-D-galacturonosyl](n) + n methanol + n H(+)</text>
        <dbReference type="Rhea" id="RHEA:22380"/>
        <dbReference type="Rhea" id="RHEA-COMP:14570"/>
        <dbReference type="Rhea" id="RHEA-COMP:14573"/>
        <dbReference type="ChEBI" id="CHEBI:15377"/>
        <dbReference type="ChEBI" id="CHEBI:15378"/>
        <dbReference type="ChEBI" id="CHEBI:17790"/>
        <dbReference type="ChEBI" id="CHEBI:140522"/>
        <dbReference type="ChEBI" id="CHEBI:140523"/>
        <dbReference type="EC" id="3.1.1.11"/>
    </reaction>
</comment>
<keyword evidence="9 15" id="KW-0063">Aspartyl esterase</keyword>
<keyword evidence="16" id="KW-1133">Transmembrane helix</keyword>
<dbReference type="RefSeq" id="XP_022766120.1">
    <property type="nucleotide sequence ID" value="XM_022910385.1"/>
</dbReference>
<evidence type="ECO:0000256" key="2">
    <source>
        <dbReference type="ARBA" id="ARBA00005184"/>
    </source>
</evidence>
<evidence type="ECO:0000256" key="13">
    <source>
        <dbReference type="ARBA" id="ARBA00057335"/>
    </source>
</evidence>
<dbReference type="InterPro" id="IPR033131">
    <property type="entry name" value="Pectinesterase_Asp_AS"/>
</dbReference>
<evidence type="ECO:0000313" key="19">
    <source>
        <dbReference type="RefSeq" id="XP_022766120.1"/>
    </source>
</evidence>
<evidence type="ECO:0000256" key="15">
    <source>
        <dbReference type="RuleBase" id="RU000589"/>
    </source>
</evidence>
<evidence type="ECO:0000256" key="12">
    <source>
        <dbReference type="ARBA" id="ARBA00047928"/>
    </source>
</evidence>
<sequence>MSIRTNSFWLFPFLIALFSILIALYTVPPFSKTSITVSSQHSSFQVSFVRQSGEFLSLLTRMVSRRHHHHHHHHRRRPKHKCDHTKWSVQEAIDDVPDLSPSKTLVVIYSGTYREKVVVHASKSNLIIQGEGFLNTVIEWNDTANSTGGTVYSSSVAIFAPNFTAYNISFKNTAAEPSPGETGKQAVALRIAGDQAAFYNCGFYGAQDTLLDDRGRHYFERCFIQGSIDFIFGNARSLYKGCVIHSIAKEGTTGVSGSITAQARQSVNEQTGFSFVDCIIRGTGSVWLGRAWGAYATVVFSRTYMSDVVAPAGWNDWRDPSRDQTVLFGEYECLGPGANYSFRVSYGKQLMEYEAAAYMNTSYIDGDEWLQD</sequence>
<keyword evidence="16" id="KW-0812">Transmembrane</keyword>
<gene>
    <name evidence="19" type="primary">LOC111311005</name>
</gene>
<protein>
    <recommendedName>
        <fullName evidence="4 15">Pectinesterase</fullName>
        <ecNumber evidence="4 15">3.1.1.11</ecNumber>
    </recommendedName>
</protein>
<dbReference type="EC" id="3.1.1.11" evidence="4 15"/>
<comment type="pathway">
    <text evidence="2 15">Glycan metabolism; pectin degradation; 2-dehydro-3-deoxy-D-gluconate from pectin: step 1/5.</text>
</comment>
<comment type="function">
    <text evidence="13">Acts in the modification of cell walls via demethylesterification of cell wall pectin.</text>
</comment>
<evidence type="ECO:0000256" key="5">
    <source>
        <dbReference type="ARBA" id="ARBA00022512"/>
    </source>
</evidence>
<evidence type="ECO:0000256" key="7">
    <source>
        <dbReference type="ARBA" id="ARBA00022729"/>
    </source>
</evidence>
<dbReference type="GeneID" id="111311005"/>
<evidence type="ECO:0000256" key="11">
    <source>
        <dbReference type="ARBA" id="ARBA00023316"/>
    </source>
</evidence>
<keyword evidence="16" id="KW-0472">Membrane</keyword>
<evidence type="ECO:0000256" key="14">
    <source>
        <dbReference type="PROSITE-ProRule" id="PRU10040"/>
    </source>
</evidence>
<dbReference type="InterPro" id="IPR012334">
    <property type="entry name" value="Pectin_lyas_fold"/>
</dbReference>
<dbReference type="FunFam" id="2.160.20.10:FF:000033">
    <property type="entry name" value="Pectinesterase"/>
    <property type="match status" value="1"/>
</dbReference>
<dbReference type="PANTHER" id="PTHR31321:SF73">
    <property type="entry name" value="PECTINESTERASE 14-RELATED"/>
    <property type="match status" value="1"/>
</dbReference>
<comment type="subcellular location">
    <subcellularLocation>
        <location evidence="1">Secreted</location>
        <location evidence="1">Cell wall</location>
    </subcellularLocation>
</comment>
<reference evidence="19" key="1">
    <citation type="submission" date="2025-08" db="UniProtKB">
        <authorList>
            <consortium name="RefSeq"/>
        </authorList>
    </citation>
    <scope>IDENTIFICATION</scope>
    <source>
        <tissue evidence="19">Fruit stalk</tissue>
    </source>
</reference>
<keyword evidence="11" id="KW-0961">Cell wall biogenesis/degradation</keyword>
<dbReference type="GO" id="GO:0042545">
    <property type="term" value="P:cell wall modification"/>
    <property type="evidence" value="ECO:0007669"/>
    <property type="project" value="UniProtKB-UniRule"/>
</dbReference>
<dbReference type="Pfam" id="PF01095">
    <property type="entry name" value="Pectinesterase"/>
    <property type="match status" value="1"/>
</dbReference>
<evidence type="ECO:0000256" key="8">
    <source>
        <dbReference type="ARBA" id="ARBA00022801"/>
    </source>
</evidence>
<dbReference type="PROSITE" id="PS00503">
    <property type="entry name" value="PECTINESTERASE_2"/>
    <property type="match status" value="1"/>
</dbReference>
<dbReference type="PANTHER" id="PTHR31321">
    <property type="entry name" value="ACYL-COA THIOESTER HYDROLASE YBHC-RELATED"/>
    <property type="match status" value="1"/>
</dbReference>
<dbReference type="UniPathway" id="UPA00545">
    <property type="reaction ID" value="UER00823"/>
</dbReference>
<evidence type="ECO:0000256" key="4">
    <source>
        <dbReference type="ARBA" id="ARBA00013229"/>
    </source>
</evidence>
<proteinExistence type="inferred from homology"/>
<dbReference type="Gene3D" id="2.160.20.10">
    <property type="entry name" value="Single-stranded right-handed beta-helix, Pectin lyase-like"/>
    <property type="match status" value="1"/>
</dbReference>
<feature type="transmembrane region" description="Helical" evidence="16">
    <location>
        <begin position="7"/>
        <end position="27"/>
    </location>
</feature>